<gene>
    <name evidence="1" type="ORF">DBV39_09690</name>
</gene>
<reference evidence="1 2" key="1">
    <citation type="submission" date="2018-04" db="EMBL/GenBank/DDBJ databases">
        <title>Bordetella sp. HZ20 isolated from seawater.</title>
        <authorList>
            <person name="Sun C."/>
        </authorList>
    </citation>
    <scope>NUCLEOTIDE SEQUENCE [LARGE SCALE GENOMIC DNA]</scope>
    <source>
        <strain evidence="1 2">HZ20</strain>
    </source>
</reference>
<dbReference type="AlphaFoldDB" id="A0A2R4XJI0"/>
<dbReference type="KEGG" id="boz:DBV39_09690"/>
<name>A0A2R4XJI0_9BURK</name>
<proteinExistence type="predicted"/>
<accession>A0A2R4XJI0</accession>
<dbReference type="Proteomes" id="UP000244571">
    <property type="component" value="Chromosome"/>
</dbReference>
<sequence>MSASEFQWLLEGLDPWHKNSHKVLNYKHI</sequence>
<keyword evidence="2" id="KW-1185">Reference proteome</keyword>
<evidence type="ECO:0000313" key="2">
    <source>
        <dbReference type="Proteomes" id="UP000244571"/>
    </source>
</evidence>
<evidence type="ECO:0000313" key="1">
    <source>
        <dbReference type="EMBL" id="AWB33934.1"/>
    </source>
</evidence>
<protein>
    <submittedName>
        <fullName evidence="1">Uncharacterized protein</fullName>
    </submittedName>
</protein>
<dbReference type="EMBL" id="CP028901">
    <property type="protein sequence ID" value="AWB33934.1"/>
    <property type="molecule type" value="Genomic_DNA"/>
</dbReference>
<organism evidence="1 2">
    <name type="scientific">Orrella marina</name>
    <dbReference type="NCBI Taxonomy" id="2163011"/>
    <lineage>
        <taxon>Bacteria</taxon>
        <taxon>Pseudomonadati</taxon>
        <taxon>Pseudomonadota</taxon>
        <taxon>Betaproteobacteria</taxon>
        <taxon>Burkholderiales</taxon>
        <taxon>Alcaligenaceae</taxon>
        <taxon>Orrella</taxon>
    </lineage>
</organism>